<comment type="subcellular location">
    <subcellularLocation>
        <location evidence="1">Membrane</location>
        <topology evidence="1">Multi-pass membrane protein</topology>
    </subcellularLocation>
</comment>
<dbReference type="GO" id="GO:0016020">
    <property type="term" value="C:membrane"/>
    <property type="evidence" value="ECO:0007669"/>
    <property type="project" value="UniProtKB-SubCell"/>
</dbReference>
<feature type="transmembrane region" description="Helical" evidence="5">
    <location>
        <begin position="535"/>
        <end position="555"/>
    </location>
</feature>
<reference evidence="8 9" key="1">
    <citation type="journal article" date="2019" name="G3 (Bethesda)">
        <title>Sequencing of a Wild Apple (Malus baccata) Genome Unravels the Differences Between Cultivated and Wild Apple Species Regarding Disease Resistance and Cold Tolerance.</title>
        <authorList>
            <person name="Chen X."/>
        </authorList>
    </citation>
    <scope>NUCLEOTIDE SEQUENCE [LARGE SCALE GENOMIC DNA]</scope>
    <source>
        <strain evidence="9">cv. Shandingzi</strain>
        <tissue evidence="8">Leaves</tissue>
    </source>
</reference>
<dbReference type="PANTHER" id="PTHR21576:SF29">
    <property type="entry name" value="NODULIN-LIKE DOMAIN-CONTAINING PROTEIN"/>
    <property type="match status" value="1"/>
</dbReference>
<feature type="transmembrane region" description="Helical" evidence="5">
    <location>
        <begin position="122"/>
        <end position="148"/>
    </location>
</feature>
<evidence type="ECO:0000256" key="1">
    <source>
        <dbReference type="ARBA" id="ARBA00004141"/>
    </source>
</evidence>
<evidence type="ECO:0000256" key="4">
    <source>
        <dbReference type="ARBA" id="ARBA00023136"/>
    </source>
</evidence>
<dbReference type="InterPro" id="IPR036259">
    <property type="entry name" value="MFS_trans_sf"/>
</dbReference>
<accession>A0A540NQB1</accession>
<dbReference type="PANTHER" id="PTHR21576">
    <property type="entry name" value="UNCHARACTERIZED NODULIN-LIKE PROTEIN"/>
    <property type="match status" value="1"/>
</dbReference>
<evidence type="ECO:0000256" key="3">
    <source>
        <dbReference type="ARBA" id="ARBA00022989"/>
    </source>
</evidence>
<feature type="transmembrane region" description="Helical" evidence="5">
    <location>
        <begin position="343"/>
        <end position="367"/>
    </location>
</feature>
<evidence type="ECO:0000259" key="7">
    <source>
        <dbReference type="Pfam" id="PF23262"/>
    </source>
</evidence>
<evidence type="ECO:0000313" key="9">
    <source>
        <dbReference type="Proteomes" id="UP000315295"/>
    </source>
</evidence>
<dbReference type="InterPro" id="IPR010658">
    <property type="entry name" value="Nodulin-like"/>
</dbReference>
<feature type="transmembrane region" description="Helical" evidence="5">
    <location>
        <begin position="387"/>
        <end position="409"/>
    </location>
</feature>
<evidence type="ECO:0000259" key="6">
    <source>
        <dbReference type="Pfam" id="PF06813"/>
    </source>
</evidence>
<feature type="transmembrane region" description="Helical" evidence="5">
    <location>
        <begin position="258"/>
        <end position="279"/>
    </location>
</feature>
<feature type="transmembrane region" description="Helical" evidence="5">
    <location>
        <begin position="228"/>
        <end position="246"/>
    </location>
</feature>
<keyword evidence="4 5" id="KW-0472">Membrane</keyword>
<keyword evidence="9" id="KW-1185">Reference proteome</keyword>
<dbReference type="Gene3D" id="1.20.1250.20">
    <property type="entry name" value="MFS general substrate transporter like domains"/>
    <property type="match status" value="1"/>
</dbReference>
<dbReference type="Pfam" id="PF23262">
    <property type="entry name" value="NFD4_C"/>
    <property type="match status" value="1"/>
</dbReference>
<organism evidence="8 9">
    <name type="scientific">Malus baccata</name>
    <name type="common">Siberian crab apple</name>
    <name type="synonym">Pyrus baccata</name>
    <dbReference type="NCBI Taxonomy" id="106549"/>
    <lineage>
        <taxon>Eukaryota</taxon>
        <taxon>Viridiplantae</taxon>
        <taxon>Streptophyta</taxon>
        <taxon>Embryophyta</taxon>
        <taxon>Tracheophyta</taxon>
        <taxon>Spermatophyta</taxon>
        <taxon>Magnoliopsida</taxon>
        <taxon>eudicotyledons</taxon>
        <taxon>Gunneridae</taxon>
        <taxon>Pentapetalae</taxon>
        <taxon>rosids</taxon>
        <taxon>fabids</taxon>
        <taxon>Rosales</taxon>
        <taxon>Rosaceae</taxon>
        <taxon>Amygdaloideae</taxon>
        <taxon>Maleae</taxon>
        <taxon>Malus</taxon>
    </lineage>
</organism>
<dbReference type="InterPro" id="IPR056555">
    <property type="entry name" value="NFD4_C"/>
</dbReference>
<feature type="transmembrane region" description="Helical" evidence="5">
    <location>
        <begin position="92"/>
        <end position="110"/>
    </location>
</feature>
<name>A0A540NQB1_MALBA</name>
<dbReference type="EMBL" id="VIEB01000013">
    <property type="protein sequence ID" value="TQE13215.1"/>
    <property type="molecule type" value="Genomic_DNA"/>
</dbReference>
<feature type="domain" description="NFD4 C-terminal" evidence="7">
    <location>
        <begin position="349"/>
        <end position="562"/>
    </location>
</feature>
<dbReference type="CDD" id="cd17354">
    <property type="entry name" value="MFS_Mch1p_like"/>
    <property type="match status" value="1"/>
</dbReference>
<sequence>MSEAPPTPSTGCTGNLPSFVLFAAKSRWFSVFASLMVMSGSGTIYLFGTYSKELKTTFGYDQETLNLLGFFKDLGANIGIFAGLIAEVTPTWFVLLIGAAMNFLGYFMMWLGVTGKIAKPEIWHMCVYMYIAANSLSFVNTGVMVTCVKNFPQSRGIMIGLLKGYIGLSGAIITQIYLALYGFQDRRALILLIGWLPAAISVVFLCTIRPIKITAAAENQQQKRQLKVFFRFLYVSIVLALFLMAMTLTQKSVVFPRAAQATTAAVVCFLLLIPLLIIIREELVSWTLTKQEPHRIALEETQEQGQPDQGPQELELDQEIKPKGTSMFSNIFKKPPRGEDYTILQAILSIDMLLIFIATLFGLGSSFTATDNLGQIGEALGYKPQTINTFVSLISIWNFFGRIFSGFVSEILLTRYKIPRPLMLTVVLTLEGIAYLLIAFAFPGSLYIASVIVGFTLGAQLPLALAIISEVFGLKYYSTLFNCGHLASPLGSYLLNVRVTGMLYDREAEKELARLGLHRIKGQDLTCIGTRCYKLSFTVLTATTLISALASLILLMRTLKFYKSDIYKKFRENTENVVEAVHTENVVEADETEMASSSPAPTR</sequence>
<dbReference type="AlphaFoldDB" id="A0A540NQB1"/>
<feature type="transmembrane region" description="Helical" evidence="5">
    <location>
        <begin position="28"/>
        <end position="47"/>
    </location>
</feature>
<proteinExistence type="predicted"/>
<comment type="caution">
    <text evidence="8">The sequence shown here is derived from an EMBL/GenBank/DDBJ whole genome shotgun (WGS) entry which is preliminary data.</text>
</comment>
<evidence type="ECO:0000313" key="8">
    <source>
        <dbReference type="EMBL" id="TQE13215.1"/>
    </source>
</evidence>
<feature type="transmembrane region" description="Helical" evidence="5">
    <location>
        <begin position="448"/>
        <end position="469"/>
    </location>
</feature>
<keyword evidence="3 5" id="KW-1133">Transmembrane helix</keyword>
<feature type="transmembrane region" description="Helical" evidence="5">
    <location>
        <begin position="160"/>
        <end position="183"/>
    </location>
</feature>
<feature type="transmembrane region" description="Helical" evidence="5">
    <location>
        <begin position="189"/>
        <end position="208"/>
    </location>
</feature>
<dbReference type="Proteomes" id="UP000315295">
    <property type="component" value="Unassembled WGS sequence"/>
</dbReference>
<dbReference type="STRING" id="106549.A0A540NQB1"/>
<evidence type="ECO:0000256" key="5">
    <source>
        <dbReference type="SAM" id="Phobius"/>
    </source>
</evidence>
<protein>
    <submittedName>
        <fullName evidence="8">Uncharacterized protein</fullName>
    </submittedName>
</protein>
<gene>
    <name evidence="8" type="ORF">C1H46_001299</name>
</gene>
<evidence type="ECO:0000256" key="2">
    <source>
        <dbReference type="ARBA" id="ARBA00022692"/>
    </source>
</evidence>
<keyword evidence="2 5" id="KW-0812">Transmembrane</keyword>
<dbReference type="Pfam" id="PF06813">
    <property type="entry name" value="Nodulin-like"/>
    <property type="match status" value="1"/>
</dbReference>
<dbReference type="SUPFAM" id="SSF103473">
    <property type="entry name" value="MFS general substrate transporter"/>
    <property type="match status" value="1"/>
</dbReference>
<feature type="domain" description="Nodulin-like" evidence="6">
    <location>
        <begin position="27"/>
        <end position="278"/>
    </location>
</feature>
<feature type="transmembrane region" description="Helical" evidence="5">
    <location>
        <begin position="421"/>
        <end position="442"/>
    </location>
</feature>